<dbReference type="PANTHER" id="PTHR48240">
    <property type="entry name" value="GRF-TYPE DOMAIN-CONTAINING PROTEIN"/>
    <property type="match status" value="1"/>
</dbReference>
<accession>R7WE57</accession>
<protein>
    <submittedName>
        <fullName evidence="1">Uncharacterized protein</fullName>
    </submittedName>
</protein>
<dbReference type="AlphaFoldDB" id="R7WE57"/>
<proteinExistence type="predicted"/>
<reference evidence="1" key="1">
    <citation type="submission" date="2015-06" db="UniProtKB">
        <authorList>
            <consortium name="EnsemblPlants"/>
        </authorList>
    </citation>
    <scope>IDENTIFICATION</scope>
</reference>
<dbReference type="PANTHER" id="PTHR48240:SF2">
    <property type="entry name" value="GENOME ASSEMBLY, CHROMOSOME: II"/>
    <property type="match status" value="1"/>
</dbReference>
<dbReference type="EnsemblPlants" id="EMT18520">
    <property type="protein sequence ID" value="EMT18520"/>
    <property type="gene ID" value="F775_01176"/>
</dbReference>
<name>R7WE57_AEGTA</name>
<sequence>MEPVCSTAVDKMPRLPVHGASEAFDLCEGRKWQPWARVCEMLEQATAGAGRWIWVVDLGFMRCRPPVFQVLKKCGHFEWLDDYVERLKLEGSTPTQELKFGGWLAVEQAPNLADRADPMMHSAELKCELKKIGKQLKHLIDLKQQANMMAGAFYGCVIAMGLFYLMFINR</sequence>
<evidence type="ECO:0000313" key="1">
    <source>
        <dbReference type="EnsemblPlants" id="EMT18520"/>
    </source>
</evidence>
<organism evidence="1">
    <name type="scientific">Aegilops tauschii</name>
    <name type="common">Tausch's goatgrass</name>
    <name type="synonym">Aegilops squarrosa</name>
    <dbReference type="NCBI Taxonomy" id="37682"/>
    <lineage>
        <taxon>Eukaryota</taxon>
        <taxon>Viridiplantae</taxon>
        <taxon>Streptophyta</taxon>
        <taxon>Embryophyta</taxon>
        <taxon>Tracheophyta</taxon>
        <taxon>Spermatophyta</taxon>
        <taxon>Magnoliopsida</taxon>
        <taxon>Liliopsida</taxon>
        <taxon>Poales</taxon>
        <taxon>Poaceae</taxon>
        <taxon>BOP clade</taxon>
        <taxon>Pooideae</taxon>
        <taxon>Triticodae</taxon>
        <taxon>Triticeae</taxon>
        <taxon>Triticinae</taxon>
        <taxon>Aegilops</taxon>
    </lineage>
</organism>